<proteinExistence type="predicted"/>
<name>A0A8J6FPH9_ELECQ</name>
<keyword evidence="3" id="KW-1185">Reference proteome</keyword>
<reference evidence="2" key="1">
    <citation type="thesis" date="2020" institute="ProQuest LLC" country="789 East Eisenhower Parkway, Ann Arbor, MI, USA">
        <title>Comparative Genomics and Chromosome Evolution.</title>
        <authorList>
            <person name="Mudd A.B."/>
        </authorList>
    </citation>
    <scope>NUCLEOTIDE SEQUENCE</scope>
    <source>
        <strain evidence="2">HN-11 Male</strain>
        <tissue evidence="2">Kidney and liver</tissue>
    </source>
</reference>
<organism evidence="2 3">
    <name type="scientific">Eleutherodactylus coqui</name>
    <name type="common">Puerto Rican coqui</name>
    <dbReference type="NCBI Taxonomy" id="57060"/>
    <lineage>
        <taxon>Eukaryota</taxon>
        <taxon>Metazoa</taxon>
        <taxon>Chordata</taxon>
        <taxon>Craniata</taxon>
        <taxon>Vertebrata</taxon>
        <taxon>Euteleostomi</taxon>
        <taxon>Amphibia</taxon>
        <taxon>Batrachia</taxon>
        <taxon>Anura</taxon>
        <taxon>Neobatrachia</taxon>
        <taxon>Hyloidea</taxon>
        <taxon>Eleutherodactylidae</taxon>
        <taxon>Eleutherodactylinae</taxon>
        <taxon>Eleutherodactylus</taxon>
        <taxon>Eleutherodactylus</taxon>
    </lineage>
</organism>
<dbReference type="Proteomes" id="UP000770717">
    <property type="component" value="Unassembled WGS sequence"/>
</dbReference>
<gene>
    <name evidence="2" type="ORF">GDO78_005985</name>
</gene>
<feature type="region of interest" description="Disordered" evidence="1">
    <location>
        <begin position="1"/>
        <end position="35"/>
    </location>
</feature>
<sequence length="99" mass="11078">MQLSCRANESLPHANRASPGMGTSQLGPLPPHKAYKKGLSKENYSFRSGLLERLTLNFTEQLQYTDLLNITMYSTTVDIKIQHSLCRSSNDAPKTHSCH</sequence>
<dbReference type="AlphaFoldDB" id="A0A8J6FPH9"/>
<evidence type="ECO:0000256" key="1">
    <source>
        <dbReference type="SAM" id="MobiDB-lite"/>
    </source>
</evidence>
<dbReference type="EMBL" id="WNTK01000002">
    <property type="protein sequence ID" value="KAG9490409.1"/>
    <property type="molecule type" value="Genomic_DNA"/>
</dbReference>
<comment type="caution">
    <text evidence="2">The sequence shown here is derived from an EMBL/GenBank/DDBJ whole genome shotgun (WGS) entry which is preliminary data.</text>
</comment>
<accession>A0A8J6FPH9</accession>
<evidence type="ECO:0000313" key="2">
    <source>
        <dbReference type="EMBL" id="KAG9490409.1"/>
    </source>
</evidence>
<evidence type="ECO:0000313" key="3">
    <source>
        <dbReference type="Proteomes" id="UP000770717"/>
    </source>
</evidence>
<protein>
    <submittedName>
        <fullName evidence="2">Uncharacterized protein</fullName>
    </submittedName>
</protein>